<evidence type="ECO:0000256" key="6">
    <source>
        <dbReference type="ARBA" id="ARBA00023136"/>
    </source>
</evidence>
<evidence type="ECO:0000259" key="8">
    <source>
        <dbReference type="Pfam" id="PF02687"/>
    </source>
</evidence>
<keyword evidence="5 7" id="KW-1133">Transmembrane helix</keyword>
<organism evidence="9 10">
    <name type="scientific">Citricoccus parietis</name>
    <dbReference type="NCBI Taxonomy" id="592307"/>
    <lineage>
        <taxon>Bacteria</taxon>
        <taxon>Bacillati</taxon>
        <taxon>Actinomycetota</taxon>
        <taxon>Actinomycetes</taxon>
        <taxon>Micrococcales</taxon>
        <taxon>Micrococcaceae</taxon>
        <taxon>Citricoccus</taxon>
    </lineage>
</organism>
<proteinExistence type="predicted"/>
<name>A0ABV6F5R5_9MICC</name>
<dbReference type="InterPro" id="IPR051125">
    <property type="entry name" value="ABC-4/HrtB_transporter"/>
</dbReference>
<evidence type="ECO:0000256" key="3">
    <source>
        <dbReference type="ARBA" id="ARBA00022475"/>
    </source>
</evidence>
<dbReference type="InterPro" id="IPR003838">
    <property type="entry name" value="ABC3_permease_C"/>
</dbReference>
<accession>A0ABV6F5R5</accession>
<keyword evidence="4 7" id="KW-0812">Transmembrane</keyword>
<feature type="domain" description="ABC3 transporter permease C-terminal" evidence="8">
    <location>
        <begin position="267"/>
        <end position="375"/>
    </location>
</feature>
<dbReference type="EMBL" id="JBHLWH010000021">
    <property type="protein sequence ID" value="MFC0248465.1"/>
    <property type="molecule type" value="Genomic_DNA"/>
</dbReference>
<keyword evidence="2" id="KW-0813">Transport</keyword>
<feature type="transmembrane region" description="Helical" evidence="7">
    <location>
        <begin position="317"/>
        <end position="339"/>
    </location>
</feature>
<evidence type="ECO:0000256" key="7">
    <source>
        <dbReference type="SAM" id="Phobius"/>
    </source>
</evidence>
<gene>
    <name evidence="9" type="ORF">ACFFIO_08115</name>
</gene>
<comment type="subcellular location">
    <subcellularLocation>
        <location evidence="1">Cell membrane</location>
        <topology evidence="1">Multi-pass membrane protein</topology>
    </subcellularLocation>
</comment>
<dbReference type="Proteomes" id="UP001589766">
    <property type="component" value="Unassembled WGS sequence"/>
</dbReference>
<keyword evidence="6 7" id="KW-0472">Membrane</keyword>
<feature type="transmembrane region" description="Helical" evidence="7">
    <location>
        <begin position="267"/>
        <end position="286"/>
    </location>
</feature>
<keyword evidence="10" id="KW-1185">Reference proteome</keyword>
<dbReference type="Pfam" id="PF02687">
    <property type="entry name" value="FtsX"/>
    <property type="match status" value="1"/>
</dbReference>
<evidence type="ECO:0000256" key="5">
    <source>
        <dbReference type="ARBA" id="ARBA00022989"/>
    </source>
</evidence>
<evidence type="ECO:0000256" key="4">
    <source>
        <dbReference type="ARBA" id="ARBA00022692"/>
    </source>
</evidence>
<sequence length="382" mass="38513">MSSPTFLSLRDVRFSAGRFTLMGTVVGLISLLLVFLTALTNGLAHQNISAVSAWDDAAIDSTEVTVAFGAAHASALDDVETDFTASSVTTDQLEGWRQDTQVEWAEPVGVGQARADSGSAVTAVTLMGLEPGSRLVPGSSGAATGADSTGDSLEDGALISRTAAEQLGVSAGDEVSINGQAVPIAQTIEDSWYSHTPVLYLPLETWANLTHAPEGTASVLVAGTEPDAGHQPAAAAETITVATDVDGALGALPAYSSENGSLVMMQAFLYGISALVIAAFMAVFTLQRTRDIAVLKALGATTGWVVIDALTQAGIVLLAGAALGGALGLGGISLASGAVPVQVDAAAVAIPVLITVALGMVASVAAVWRTCRVDPLVALGGS</sequence>
<dbReference type="PANTHER" id="PTHR43738:SF1">
    <property type="entry name" value="HEMIN TRANSPORT SYSTEM PERMEASE PROTEIN HRTB-RELATED"/>
    <property type="match status" value="1"/>
</dbReference>
<evidence type="ECO:0000313" key="9">
    <source>
        <dbReference type="EMBL" id="MFC0248465.1"/>
    </source>
</evidence>
<reference evidence="9 10" key="1">
    <citation type="submission" date="2024-09" db="EMBL/GenBank/DDBJ databases">
        <authorList>
            <person name="Sun Q."/>
            <person name="Mori K."/>
        </authorList>
    </citation>
    <scope>NUCLEOTIDE SEQUENCE [LARGE SCALE GENOMIC DNA]</scope>
    <source>
        <strain evidence="9 10">CCM 7609</strain>
    </source>
</reference>
<dbReference type="RefSeq" id="WP_378041075.1">
    <property type="nucleotide sequence ID" value="NZ_JBHLWH010000021.1"/>
</dbReference>
<evidence type="ECO:0000256" key="2">
    <source>
        <dbReference type="ARBA" id="ARBA00022448"/>
    </source>
</evidence>
<protein>
    <submittedName>
        <fullName evidence="9">ABC transporter permease</fullName>
    </submittedName>
</protein>
<evidence type="ECO:0000256" key="1">
    <source>
        <dbReference type="ARBA" id="ARBA00004651"/>
    </source>
</evidence>
<feature type="transmembrane region" description="Helical" evidence="7">
    <location>
        <begin position="20"/>
        <end position="39"/>
    </location>
</feature>
<dbReference type="PANTHER" id="PTHR43738">
    <property type="entry name" value="ABC TRANSPORTER, MEMBRANE PROTEIN"/>
    <property type="match status" value="1"/>
</dbReference>
<keyword evidence="3" id="KW-1003">Cell membrane</keyword>
<evidence type="ECO:0000313" key="10">
    <source>
        <dbReference type="Proteomes" id="UP001589766"/>
    </source>
</evidence>
<comment type="caution">
    <text evidence="9">The sequence shown here is derived from an EMBL/GenBank/DDBJ whole genome shotgun (WGS) entry which is preliminary data.</text>
</comment>
<feature type="transmembrane region" description="Helical" evidence="7">
    <location>
        <begin position="345"/>
        <end position="368"/>
    </location>
</feature>